<dbReference type="EMBL" id="CAJOBA010002547">
    <property type="protein sequence ID" value="CAF3649429.1"/>
    <property type="molecule type" value="Genomic_DNA"/>
</dbReference>
<dbReference type="AlphaFoldDB" id="A0A8S2D7N5"/>
<evidence type="ECO:0000313" key="2">
    <source>
        <dbReference type="EMBL" id="CAF0864553.1"/>
    </source>
</evidence>
<dbReference type="Pfam" id="PF17921">
    <property type="entry name" value="Integrase_H2C2"/>
    <property type="match status" value="1"/>
</dbReference>
<feature type="domain" description="Integrase zinc-binding" evidence="1">
    <location>
        <begin position="118"/>
        <end position="174"/>
    </location>
</feature>
<sequence>MADRKQGQQETFLQDLLPQVAEVKYVKGKKNTGPDLLSRQATLNAMVTRTKTRQTTAIPARVNKDEATRAPPTVVYDIDLAKIKDEQVMNNFVLANDVLYRVVTRKRGGGKKQVPYLPASLIPTVLSAYHDHPLAGHFGVGRTYFKVKAQFWWSRMRKTIEQYVASCDKCAQCNILRSKAPGHLTPIEPPDEVFQVLHMDFWGPTDPSEDGNRYVLVITDNLS</sequence>
<feature type="non-terminal residue" evidence="2">
    <location>
        <position position="1"/>
    </location>
</feature>
<dbReference type="FunFam" id="1.10.340.70:FF:000001">
    <property type="entry name" value="Retrovirus-related Pol polyprotein from transposon gypsy-like Protein"/>
    <property type="match status" value="1"/>
</dbReference>
<dbReference type="Proteomes" id="UP000677228">
    <property type="component" value="Unassembled WGS sequence"/>
</dbReference>
<evidence type="ECO:0000313" key="3">
    <source>
        <dbReference type="EMBL" id="CAF3649429.1"/>
    </source>
</evidence>
<accession>A0A8S2D7N5</accession>
<protein>
    <recommendedName>
        <fullName evidence="1">Integrase zinc-binding domain-containing protein</fullName>
    </recommendedName>
</protein>
<comment type="caution">
    <text evidence="2">The sequence shown here is derived from an EMBL/GenBank/DDBJ whole genome shotgun (WGS) entry which is preliminary data.</text>
</comment>
<dbReference type="PANTHER" id="PTHR47266">
    <property type="entry name" value="ENDONUCLEASE-RELATED"/>
    <property type="match status" value="1"/>
</dbReference>
<dbReference type="EMBL" id="CAJNOK010002545">
    <property type="protein sequence ID" value="CAF0864553.1"/>
    <property type="molecule type" value="Genomic_DNA"/>
</dbReference>
<dbReference type="Proteomes" id="UP000682733">
    <property type="component" value="Unassembled WGS sequence"/>
</dbReference>
<proteinExistence type="predicted"/>
<gene>
    <name evidence="2" type="ORF">OVA965_LOCUS7809</name>
    <name evidence="3" type="ORF">TMI583_LOCUS7807</name>
</gene>
<dbReference type="InterPro" id="IPR041588">
    <property type="entry name" value="Integrase_H2C2"/>
</dbReference>
<dbReference type="InterPro" id="IPR052160">
    <property type="entry name" value="Gypsy_RT_Integrase-like"/>
</dbReference>
<evidence type="ECO:0000313" key="4">
    <source>
        <dbReference type="Proteomes" id="UP000677228"/>
    </source>
</evidence>
<name>A0A8S2D7N5_9BILA</name>
<dbReference type="InterPro" id="IPR036397">
    <property type="entry name" value="RNaseH_sf"/>
</dbReference>
<dbReference type="Gene3D" id="1.10.340.70">
    <property type="match status" value="1"/>
</dbReference>
<organism evidence="2 4">
    <name type="scientific">Didymodactylos carnosus</name>
    <dbReference type="NCBI Taxonomy" id="1234261"/>
    <lineage>
        <taxon>Eukaryota</taxon>
        <taxon>Metazoa</taxon>
        <taxon>Spiralia</taxon>
        <taxon>Gnathifera</taxon>
        <taxon>Rotifera</taxon>
        <taxon>Eurotatoria</taxon>
        <taxon>Bdelloidea</taxon>
        <taxon>Philodinida</taxon>
        <taxon>Philodinidae</taxon>
        <taxon>Didymodactylos</taxon>
    </lineage>
</organism>
<dbReference type="GO" id="GO:0003676">
    <property type="term" value="F:nucleic acid binding"/>
    <property type="evidence" value="ECO:0007669"/>
    <property type="project" value="InterPro"/>
</dbReference>
<evidence type="ECO:0000259" key="1">
    <source>
        <dbReference type="Pfam" id="PF17921"/>
    </source>
</evidence>
<reference evidence="2" key="1">
    <citation type="submission" date="2021-02" db="EMBL/GenBank/DDBJ databases">
        <authorList>
            <person name="Nowell W R."/>
        </authorList>
    </citation>
    <scope>NUCLEOTIDE SEQUENCE</scope>
</reference>
<dbReference type="Gene3D" id="3.30.420.10">
    <property type="entry name" value="Ribonuclease H-like superfamily/Ribonuclease H"/>
    <property type="match status" value="1"/>
</dbReference>